<evidence type="ECO:0000313" key="3">
    <source>
        <dbReference type="Proteomes" id="UP000322234"/>
    </source>
</evidence>
<evidence type="ECO:0000313" key="2">
    <source>
        <dbReference type="EMBL" id="MXQ81691.1"/>
    </source>
</evidence>
<proteinExistence type="predicted"/>
<keyword evidence="1" id="KW-0472">Membrane</keyword>
<keyword evidence="1" id="KW-0812">Transmembrane</keyword>
<keyword evidence="3" id="KW-1185">Reference proteome</keyword>
<organism evidence="2 3">
    <name type="scientific">Bos mutus</name>
    <name type="common">wild yak</name>
    <dbReference type="NCBI Taxonomy" id="72004"/>
    <lineage>
        <taxon>Eukaryota</taxon>
        <taxon>Metazoa</taxon>
        <taxon>Chordata</taxon>
        <taxon>Craniata</taxon>
        <taxon>Vertebrata</taxon>
        <taxon>Euteleostomi</taxon>
        <taxon>Mammalia</taxon>
        <taxon>Eutheria</taxon>
        <taxon>Laurasiatheria</taxon>
        <taxon>Artiodactyla</taxon>
        <taxon>Ruminantia</taxon>
        <taxon>Pecora</taxon>
        <taxon>Bovidae</taxon>
        <taxon>Bovinae</taxon>
        <taxon>Bos</taxon>
    </lineage>
</organism>
<feature type="transmembrane region" description="Helical" evidence="1">
    <location>
        <begin position="46"/>
        <end position="66"/>
    </location>
</feature>
<dbReference type="AlphaFoldDB" id="A0A6B0QYB5"/>
<protein>
    <submittedName>
        <fullName evidence="2">Uncharacterized protein</fullName>
    </submittedName>
</protein>
<dbReference type="EMBL" id="VBQZ03000008">
    <property type="protein sequence ID" value="MXQ81691.1"/>
    <property type="molecule type" value="Genomic_DNA"/>
</dbReference>
<keyword evidence="1" id="KW-1133">Transmembrane helix</keyword>
<name>A0A6B0QYB5_9CETA</name>
<comment type="caution">
    <text evidence="2">The sequence shown here is derived from an EMBL/GenBank/DDBJ whole genome shotgun (WGS) entry which is preliminary data.</text>
</comment>
<dbReference type="Proteomes" id="UP000322234">
    <property type="component" value="Unassembled WGS sequence"/>
</dbReference>
<accession>A0A6B0QYB5</accession>
<sequence length="95" mass="10534">MMCHHLSSDDTQDLQSMAGCGLSEDTFFSSFFYNYGSSWETPSNQVWTYTIGASVLICVGALCRALKTLQATKMPGFRLNICASLMLLKERGFSD</sequence>
<gene>
    <name evidence="2" type="ORF">E5288_WYG011874</name>
</gene>
<evidence type="ECO:0000256" key="1">
    <source>
        <dbReference type="SAM" id="Phobius"/>
    </source>
</evidence>
<reference evidence="2" key="1">
    <citation type="submission" date="2019-10" db="EMBL/GenBank/DDBJ databases">
        <title>The sequence and de novo assembly of the wild yak genome.</title>
        <authorList>
            <person name="Liu Y."/>
        </authorList>
    </citation>
    <scope>NUCLEOTIDE SEQUENCE [LARGE SCALE GENOMIC DNA]</scope>
    <source>
        <strain evidence="2">WY2019</strain>
    </source>
</reference>